<keyword evidence="4" id="KW-1185">Reference proteome</keyword>
<organism evidence="3 4">
    <name type="scientific">Neptunicoccus cionae</name>
    <dbReference type="NCBI Taxonomy" id="2035344"/>
    <lineage>
        <taxon>Bacteria</taxon>
        <taxon>Pseudomonadati</taxon>
        <taxon>Pseudomonadota</taxon>
        <taxon>Alphaproteobacteria</taxon>
        <taxon>Rhodobacterales</taxon>
        <taxon>Paracoccaceae</taxon>
        <taxon>Neptunicoccus</taxon>
    </lineage>
</organism>
<dbReference type="RefSeq" id="WP_188675987.1">
    <property type="nucleotide sequence ID" value="NZ_BMKA01000003.1"/>
</dbReference>
<dbReference type="EMBL" id="BMKA01000003">
    <property type="protein sequence ID" value="GGA23840.1"/>
    <property type="molecule type" value="Genomic_DNA"/>
</dbReference>
<gene>
    <name evidence="3" type="ORF">GCM10011498_25950</name>
</gene>
<evidence type="ECO:0000313" key="3">
    <source>
        <dbReference type="EMBL" id="GGA23840.1"/>
    </source>
</evidence>
<name>A0A916VRT7_9RHOB</name>
<keyword evidence="2" id="KW-0812">Transmembrane</keyword>
<keyword evidence="2" id="KW-0472">Membrane</keyword>
<reference evidence="3" key="1">
    <citation type="journal article" date="2014" name="Int. J. Syst. Evol. Microbiol.">
        <title>Complete genome sequence of Corynebacterium casei LMG S-19264T (=DSM 44701T), isolated from a smear-ripened cheese.</title>
        <authorList>
            <consortium name="US DOE Joint Genome Institute (JGI-PGF)"/>
            <person name="Walter F."/>
            <person name="Albersmeier A."/>
            <person name="Kalinowski J."/>
            <person name="Ruckert C."/>
        </authorList>
    </citation>
    <scope>NUCLEOTIDE SEQUENCE</scope>
    <source>
        <strain evidence="3">CGMCC 1.15880</strain>
    </source>
</reference>
<dbReference type="Proteomes" id="UP000628017">
    <property type="component" value="Unassembled WGS sequence"/>
</dbReference>
<keyword evidence="1" id="KW-0175">Coiled coil</keyword>
<feature type="transmembrane region" description="Helical" evidence="2">
    <location>
        <begin position="6"/>
        <end position="27"/>
    </location>
</feature>
<evidence type="ECO:0000313" key="4">
    <source>
        <dbReference type="Proteomes" id="UP000628017"/>
    </source>
</evidence>
<evidence type="ECO:0000256" key="1">
    <source>
        <dbReference type="SAM" id="Coils"/>
    </source>
</evidence>
<keyword evidence="2" id="KW-1133">Transmembrane helix</keyword>
<reference evidence="3" key="2">
    <citation type="submission" date="2020-09" db="EMBL/GenBank/DDBJ databases">
        <authorList>
            <person name="Sun Q."/>
            <person name="Zhou Y."/>
        </authorList>
    </citation>
    <scope>NUCLEOTIDE SEQUENCE</scope>
    <source>
        <strain evidence="3">CGMCC 1.15880</strain>
    </source>
</reference>
<comment type="caution">
    <text evidence="3">The sequence shown here is derived from an EMBL/GenBank/DDBJ whole genome shotgun (WGS) entry which is preliminary data.</text>
</comment>
<accession>A0A916VRT7</accession>
<proteinExistence type="predicted"/>
<dbReference type="AlphaFoldDB" id="A0A916VRT7"/>
<feature type="coiled-coil region" evidence="1">
    <location>
        <begin position="55"/>
        <end position="82"/>
    </location>
</feature>
<sequence>MESDLKWVIGLGISLGVTFATALIASFRNLAGRVSNGDRDLHKRIDNVKDNYVRRDDLDGHIQRLDGNVRDLREEMRENHKQVIAALTVKR</sequence>
<protein>
    <submittedName>
        <fullName evidence="3">Uncharacterized protein</fullName>
    </submittedName>
</protein>
<evidence type="ECO:0000256" key="2">
    <source>
        <dbReference type="SAM" id="Phobius"/>
    </source>
</evidence>